<dbReference type="Proteomes" id="UP000765509">
    <property type="component" value="Unassembled WGS sequence"/>
</dbReference>
<dbReference type="InterPro" id="IPR036397">
    <property type="entry name" value="RNaseH_sf"/>
</dbReference>
<reference evidence="1" key="1">
    <citation type="submission" date="2021-03" db="EMBL/GenBank/DDBJ databases">
        <title>Draft genome sequence of rust myrtle Austropuccinia psidii MF-1, a brazilian biotype.</title>
        <authorList>
            <person name="Quecine M.C."/>
            <person name="Pachon D.M.R."/>
            <person name="Bonatelli M.L."/>
            <person name="Correr F.H."/>
            <person name="Franceschini L.M."/>
            <person name="Leite T.F."/>
            <person name="Margarido G.R.A."/>
            <person name="Almeida C.A."/>
            <person name="Ferrarezi J.A."/>
            <person name="Labate C.A."/>
        </authorList>
    </citation>
    <scope>NUCLEOTIDE SEQUENCE</scope>
    <source>
        <strain evidence="1">MF-1</strain>
    </source>
</reference>
<dbReference type="GO" id="GO:0003676">
    <property type="term" value="F:nucleic acid binding"/>
    <property type="evidence" value="ECO:0007669"/>
    <property type="project" value="InterPro"/>
</dbReference>
<accession>A0A9Q3EUM7</accession>
<dbReference type="EMBL" id="AVOT02033638">
    <property type="protein sequence ID" value="MBW0527579.1"/>
    <property type="molecule type" value="Genomic_DNA"/>
</dbReference>
<sequence>MYWVTALPPSGDKRYNACLVIVDRYRETSIFLPSHEDDTAMDTDLLLCNRVTSHTGFLKNIISERDPKFTTALCTNFHSWFGTKLAFSTAYHPQNDVLEERMIQTSEDMIRRLCSHFLKLKDLVGFTHDWCTLIPAFELSYKTSGRCVYQTVDNITINQQYYDCSYEIS</sequence>
<dbReference type="InterPro" id="IPR012337">
    <property type="entry name" value="RNaseH-like_sf"/>
</dbReference>
<gene>
    <name evidence="1" type="ORF">O181_067294</name>
</gene>
<name>A0A9Q3EUM7_9BASI</name>
<organism evidence="1 2">
    <name type="scientific">Austropuccinia psidii MF-1</name>
    <dbReference type="NCBI Taxonomy" id="1389203"/>
    <lineage>
        <taxon>Eukaryota</taxon>
        <taxon>Fungi</taxon>
        <taxon>Dikarya</taxon>
        <taxon>Basidiomycota</taxon>
        <taxon>Pucciniomycotina</taxon>
        <taxon>Pucciniomycetes</taxon>
        <taxon>Pucciniales</taxon>
        <taxon>Sphaerophragmiaceae</taxon>
        <taxon>Austropuccinia</taxon>
    </lineage>
</organism>
<dbReference type="Gene3D" id="3.30.420.10">
    <property type="entry name" value="Ribonuclease H-like superfamily/Ribonuclease H"/>
    <property type="match status" value="1"/>
</dbReference>
<evidence type="ECO:0000313" key="2">
    <source>
        <dbReference type="Proteomes" id="UP000765509"/>
    </source>
</evidence>
<dbReference type="AlphaFoldDB" id="A0A9Q3EUM7"/>
<comment type="caution">
    <text evidence="1">The sequence shown here is derived from an EMBL/GenBank/DDBJ whole genome shotgun (WGS) entry which is preliminary data.</text>
</comment>
<dbReference type="SUPFAM" id="SSF53098">
    <property type="entry name" value="Ribonuclease H-like"/>
    <property type="match status" value="1"/>
</dbReference>
<keyword evidence="2" id="KW-1185">Reference proteome</keyword>
<dbReference type="InterPro" id="IPR050951">
    <property type="entry name" value="Retrovirus_Pol_polyprotein"/>
</dbReference>
<dbReference type="PANTHER" id="PTHR37984:SF5">
    <property type="entry name" value="PROTEIN NYNRIN-LIKE"/>
    <property type="match status" value="1"/>
</dbReference>
<evidence type="ECO:0008006" key="3">
    <source>
        <dbReference type="Google" id="ProtNLM"/>
    </source>
</evidence>
<proteinExistence type="predicted"/>
<evidence type="ECO:0000313" key="1">
    <source>
        <dbReference type="EMBL" id="MBW0527579.1"/>
    </source>
</evidence>
<dbReference type="PANTHER" id="PTHR37984">
    <property type="entry name" value="PROTEIN CBG26694"/>
    <property type="match status" value="1"/>
</dbReference>
<protein>
    <recommendedName>
        <fullName evidence="3">Integrase catalytic domain-containing protein</fullName>
    </recommendedName>
</protein>